<evidence type="ECO:0000256" key="5">
    <source>
        <dbReference type="SAM" id="Coils"/>
    </source>
</evidence>
<name>A0A1V3J0K0_9PAST</name>
<keyword evidence="3" id="KW-0106">Calcium</keyword>
<feature type="coiled-coil region" evidence="5">
    <location>
        <begin position="379"/>
        <end position="430"/>
    </location>
</feature>
<keyword evidence="5" id="KW-0175">Coiled coil</keyword>
<keyword evidence="4" id="KW-0325">Glycoprotein</keyword>
<dbReference type="InterPro" id="IPR011049">
    <property type="entry name" value="Serralysin-like_metalloprot_C"/>
</dbReference>
<dbReference type="PANTHER" id="PTHR13412:SF0">
    <property type="entry name" value="T-CELL IMMUNOMODULATORY PROTEIN"/>
    <property type="match status" value="1"/>
</dbReference>
<feature type="compositionally biased region" description="Basic and acidic residues" evidence="6">
    <location>
        <begin position="10"/>
        <end position="29"/>
    </location>
</feature>
<feature type="domain" description="Minor extracellular protease Epr GA-like" evidence="7">
    <location>
        <begin position="186"/>
        <end position="277"/>
    </location>
</feature>
<dbReference type="SMART" id="SM00191">
    <property type="entry name" value="Int_alpha"/>
    <property type="match status" value="4"/>
</dbReference>
<dbReference type="InterPro" id="IPR013517">
    <property type="entry name" value="FG-GAP"/>
</dbReference>
<dbReference type="GO" id="GO:0005509">
    <property type="term" value="F:calcium ion binding"/>
    <property type="evidence" value="ECO:0007669"/>
    <property type="project" value="InterPro"/>
</dbReference>
<evidence type="ECO:0000256" key="2">
    <source>
        <dbReference type="ARBA" id="ARBA00022737"/>
    </source>
</evidence>
<feature type="non-terminal residue" evidence="8">
    <location>
        <position position="1"/>
    </location>
</feature>
<sequence>VKAAEDAEEAAEKALEDAKSDGVITPEEKKAVEDANAAVEAAKDAAQKALDNLPDSTGKETLQNRLDNVNPVEVPLVTPTEEAASAIITPVTTGNDKGQVKIQLPQEAGVAEITYTDENGNPQTVTVTGVAQPNGNIRWTGHDSIRNGVVTLPADDVKDGSTVTVKTTPAAANKTPSTTTAQAPVDKAVDDLVKAVEDAQKAAQDKLDSLGDPKVVSPEAVAELEKLNKAVDDAKAAANEALSNVDDASPEKAGLKEKVDSANGVEVPAVNDANSNGIPDNVDDLVKAAKDADQAAKDALKEAQKDGVINPTEKTELDAAQKAASDAKKAADEAVKGLPDSIEGKDTLQGTVDALDGIQVPPVNDENSNGVPDSVDDLVNAAKVAAEAAKDALDKANSDNSITPEEKKAIENANAAVEAAKDAAQKAIDSLPDGQGKTAAQAELDKAKPVDVPDVTMTAKITSYDDDIGDITGNFLSGTQTDDANPTLKGTATKPNSTVYLFEKDAGGHYVKFAEVQADADGNWTYDVPQEKTLTIKKHSFYASTESTIPESTVESFDITVVRGSSHTFSDASMKKVSMNGTTISSLGPLGNSFDNLAAVSVNRSAYDVMTSNGQGGFGSKPLSINQPTYLQTGLGDFNGDGLNDVMVATHAISYKRNPAVAGVTTYTATLPNYSPTTANITLISGPDENASRVTINHNGLPATGIAGVGDVNGDGLSDVVVLGPTTSNVYFGKPFNEGGNPDQTGLEFNKAEADVTAKAPRAAALGDFNNDGYADVVTNKGIFFGSKEGLNNSNVLIFSNEVDSVNSAGDVNGDGYADAIVVSPEQDRAYILFGGNSTTPVSFGTDSITGGNGGIIIKGKEGTFTDKTAVSGIGDLDGDGLGDYVIANETGGSFVLFGAPGNTTTTVDLENIGVHGFVIPESATKGLAIAGFSDFNGDGLVDFALLHSPATASTNPRAGSSTGDVLLNPGQVTIFSGHRELNVQPTITVENGEAQGTEFSDFIGGTSGADKVYGNGGADVIYTGFGNDTIVLNQSNLDALARTNSYEQDGRFARVDGGQGVDTLSFASDVTTIDFSKITNAGIGYMATGVGMSRISNIEVLDLDKGESAKTLKIGVQDVLDLNHQLKTFGQAKHQVKVLGDAQDKVDLIGGNWEEAGTVTDSGVTYKAYNQTGATYGAQLLVEEAVTVQIA</sequence>
<keyword evidence="1" id="KW-0732">Signal</keyword>
<dbReference type="RefSeq" id="WP_143541463.1">
    <property type="nucleotide sequence ID" value="NZ_MLHN01000031.1"/>
</dbReference>
<evidence type="ECO:0000256" key="3">
    <source>
        <dbReference type="ARBA" id="ARBA00022837"/>
    </source>
</evidence>
<dbReference type="Pfam" id="PF13517">
    <property type="entry name" value="FG-GAP_3"/>
    <property type="match status" value="1"/>
</dbReference>
<dbReference type="SUPFAM" id="SSF69318">
    <property type="entry name" value="Integrin alpha N-terminal domain"/>
    <property type="match status" value="1"/>
</dbReference>
<reference evidence="8 9" key="1">
    <citation type="submission" date="2016-10" db="EMBL/GenBank/DDBJ databases">
        <title>Rodentibacter gen. nov. and new species.</title>
        <authorList>
            <person name="Christensen H."/>
        </authorList>
    </citation>
    <scope>NUCLEOTIDE SEQUENCE [LARGE SCALE GENOMIC DNA]</scope>
    <source>
        <strain evidence="9">ppn416</strain>
    </source>
</reference>
<dbReference type="Gene3D" id="2.130.10.130">
    <property type="entry name" value="Integrin alpha, N-terminal"/>
    <property type="match status" value="2"/>
</dbReference>
<dbReference type="InterPro" id="IPR054725">
    <property type="entry name" value="Epr_GA-like"/>
</dbReference>
<evidence type="ECO:0000256" key="6">
    <source>
        <dbReference type="SAM" id="MobiDB-lite"/>
    </source>
</evidence>
<gene>
    <name evidence="8" type="ORF">BKK54_10850</name>
</gene>
<feature type="domain" description="Minor extracellular protease Epr GA-like" evidence="7">
    <location>
        <begin position="374"/>
        <end position="457"/>
    </location>
</feature>
<comment type="caution">
    <text evidence="8">The sequence shown here is derived from an EMBL/GenBank/DDBJ whole genome shotgun (WGS) entry which is preliminary data.</text>
</comment>
<dbReference type="InterPro" id="IPR001343">
    <property type="entry name" value="Hemolysn_Ca-bd"/>
</dbReference>
<keyword evidence="9" id="KW-1185">Reference proteome</keyword>
<keyword evidence="2" id="KW-0677">Repeat</keyword>
<dbReference type="Proteomes" id="UP000188481">
    <property type="component" value="Unassembled WGS sequence"/>
</dbReference>
<dbReference type="STRING" id="1908264.BKK54_10850"/>
<dbReference type="Gene3D" id="2.150.10.10">
    <property type="entry name" value="Serralysin-like metalloprotease, C-terminal"/>
    <property type="match status" value="1"/>
</dbReference>
<organism evidence="8 9">
    <name type="scientific">Rodentibacter genomosp. 1</name>
    <dbReference type="NCBI Taxonomy" id="1908264"/>
    <lineage>
        <taxon>Bacteria</taxon>
        <taxon>Pseudomonadati</taxon>
        <taxon>Pseudomonadota</taxon>
        <taxon>Gammaproteobacteria</taxon>
        <taxon>Pasteurellales</taxon>
        <taxon>Pasteurellaceae</taxon>
        <taxon>Rodentibacter</taxon>
    </lineage>
</organism>
<evidence type="ECO:0000313" key="8">
    <source>
        <dbReference type="EMBL" id="OOF48434.1"/>
    </source>
</evidence>
<dbReference type="PANTHER" id="PTHR13412">
    <property type="entry name" value="T-CELL IMMUNOMODULATORY PROTEIN HOMOLOG"/>
    <property type="match status" value="1"/>
</dbReference>
<evidence type="ECO:0000313" key="9">
    <source>
        <dbReference type="Proteomes" id="UP000188481"/>
    </source>
</evidence>
<dbReference type="InterPro" id="IPR024881">
    <property type="entry name" value="Tip"/>
</dbReference>
<feature type="region of interest" description="Disordered" evidence="6">
    <location>
        <begin position="1"/>
        <end position="29"/>
    </location>
</feature>
<accession>A0A1V3J0K0</accession>
<dbReference type="AlphaFoldDB" id="A0A1V3J0K0"/>
<protein>
    <recommendedName>
        <fullName evidence="7">Minor extracellular protease Epr GA-like domain-containing protein</fullName>
    </recommendedName>
</protein>
<feature type="domain" description="Minor extracellular protease Epr GA-like" evidence="7">
    <location>
        <begin position="281"/>
        <end position="370"/>
    </location>
</feature>
<dbReference type="InterPro" id="IPR028994">
    <property type="entry name" value="Integrin_alpha_N"/>
</dbReference>
<proteinExistence type="predicted"/>
<evidence type="ECO:0000256" key="4">
    <source>
        <dbReference type="ARBA" id="ARBA00023180"/>
    </source>
</evidence>
<dbReference type="Pfam" id="PF00353">
    <property type="entry name" value="HemolysinCabind"/>
    <property type="match status" value="1"/>
</dbReference>
<dbReference type="InterPro" id="IPR013519">
    <property type="entry name" value="Int_alpha_beta-p"/>
</dbReference>
<evidence type="ECO:0000259" key="7">
    <source>
        <dbReference type="Pfam" id="PF22775"/>
    </source>
</evidence>
<dbReference type="Pfam" id="PF22775">
    <property type="entry name" value="GA_3"/>
    <property type="match status" value="4"/>
</dbReference>
<evidence type="ECO:0000256" key="1">
    <source>
        <dbReference type="ARBA" id="ARBA00022729"/>
    </source>
</evidence>
<dbReference type="EMBL" id="MLHN01000031">
    <property type="protein sequence ID" value="OOF48434.1"/>
    <property type="molecule type" value="Genomic_DNA"/>
</dbReference>
<feature type="domain" description="Minor extracellular protease Epr GA-like" evidence="7">
    <location>
        <begin position="1"/>
        <end position="81"/>
    </location>
</feature>